<reference evidence="2" key="1">
    <citation type="submission" date="2015-09" db="EMBL/GenBank/DDBJ databases">
        <authorList>
            <consortium name="Pathogen Informatics"/>
        </authorList>
    </citation>
    <scope>NUCLEOTIDE SEQUENCE [LARGE SCALE GENOMIC DNA]</scope>
    <source>
        <strain evidence="2">Lake Konstanz</strain>
    </source>
</reference>
<name>A0A0S4KHP6_BODSA</name>
<dbReference type="OrthoDB" id="273328at2759"/>
<keyword evidence="2" id="KW-1185">Reference proteome</keyword>
<accession>A0A0S4KHP6</accession>
<evidence type="ECO:0000313" key="1">
    <source>
        <dbReference type="EMBL" id="CUI14640.1"/>
    </source>
</evidence>
<sequence length="138" mass="14775">MSNEERDVQQQSAADFALPPLADPIPAATIQGQRLADIYDVIRSLRREIDNPASHETILEMLSEDHSTLKAVATVLHQSGALLQQNPQTGALEALPVPPCPPPQLLPGYSSWLIAPTSAVSQAEELPTYAAATVATAW</sequence>
<proteinExistence type="predicted"/>
<evidence type="ECO:0000313" key="2">
    <source>
        <dbReference type="Proteomes" id="UP000051952"/>
    </source>
</evidence>
<dbReference type="EMBL" id="CYKH01001435">
    <property type="protein sequence ID" value="CUI14640.1"/>
    <property type="molecule type" value="Genomic_DNA"/>
</dbReference>
<protein>
    <submittedName>
        <fullName evidence="1">Uncharacterized protein</fullName>
    </submittedName>
</protein>
<organism evidence="1 2">
    <name type="scientific">Bodo saltans</name>
    <name type="common">Flagellated protozoan</name>
    <dbReference type="NCBI Taxonomy" id="75058"/>
    <lineage>
        <taxon>Eukaryota</taxon>
        <taxon>Discoba</taxon>
        <taxon>Euglenozoa</taxon>
        <taxon>Kinetoplastea</taxon>
        <taxon>Metakinetoplastina</taxon>
        <taxon>Eubodonida</taxon>
        <taxon>Bodonidae</taxon>
        <taxon>Bodo</taxon>
    </lineage>
</organism>
<gene>
    <name evidence="1" type="ORF">BSAL_08550</name>
</gene>
<dbReference type="VEuPathDB" id="TriTrypDB:BSAL_08550"/>
<dbReference type="OMA" id="TTHHDIK"/>
<dbReference type="Proteomes" id="UP000051952">
    <property type="component" value="Unassembled WGS sequence"/>
</dbReference>
<dbReference type="AlphaFoldDB" id="A0A0S4KHP6"/>